<accession>A0A6G0W6G4</accession>
<feature type="region of interest" description="Disordered" evidence="1">
    <location>
        <begin position="1"/>
        <end position="22"/>
    </location>
</feature>
<evidence type="ECO:0000256" key="1">
    <source>
        <dbReference type="SAM" id="MobiDB-lite"/>
    </source>
</evidence>
<dbReference type="VEuPathDB" id="FungiDB:AeMF1_000549"/>
<dbReference type="Proteomes" id="UP000481153">
    <property type="component" value="Unassembled WGS sequence"/>
</dbReference>
<keyword evidence="3" id="KW-1185">Reference proteome</keyword>
<organism evidence="2 3">
    <name type="scientific">Aphanomyces euteiches</name>
    <dbReference type="NCBI Taxonomy" id="100861"/>
    <lineage>
        <taxon>Eukaryota</taxon>
        <taxon>Sar</taxon>
        <taxon>Stramenopiles</taxon>
        <taxon>Oomycota</taxon>
        <taxon>Saprolegniomycetes</taxon>
        <taxon>Saprolegniales</taxon>
        <taxon>Verrucalvaceae</taxon>
        <taxon>Aphanomyces</taxon>
    </lineage>
</organism>
<reference evidence="2 3" key="1">
    <citation type="submission" date="2019-07" db="EMBL/GenBank/DDBJ databases">
        <title>Genomics analysis of Aphanomyces spp. identifies a new class of oomycete effector associated with host adaptation.</title>
        <authorList>
            <person name="Gaulin E."/>
        </authorList>
    </citation>
    <scope>NUCLEOTIDE SEQUENCE [LARGE SCALE GENOMIC DNA]</scope>
    <source>
        <strain evidence="2 3">ATCC 201684</strain>
    </source>
</reference>
<evidence type="ECO:0000313" key="3">
    <source>
        <dbReference type="Proteomes" id="UP000481153"/>
    </source>
</evidence>
<name>A0A6G0W6G4_9STRA</name>
<sequence length="180" mass="20416">MQFTIGGNGNIADREPDTAFTPPGTKIPTIIFEFRPHHQSFVALDEWCREYLFTPGVRQVIAFKMLETDARLIAGVVVQYGRDANGGVEIVDAVSFGERPVDPQRLPAIQNELRQLPLRTRDQFLDNQNPWNAIDNPFLTIPRAEMIFNANPALIAPVGPDLQLDLFRIIRYYTMAYIQS</sequence>
<gene>
    <name evidence="2" type="ORF">Ae201684_018988</name>
</gene>
<comment type="caution">
    <text evidence="2">The sequence shown here is derived from an EMBL/GenBank/DDBJ whole genome shotgun (WGS) entry which is preliminary data.</text>
</comment>
<dbReference type="EMBL" id="VJMJ01000370">
    <property type="protein sequence ID" value="KAF0721708.1"/>
    <property type="molecule type" value="Genomic_DNA"/>
</dbReference>
<evidence type="ECO:0000313" key="2">
    <source>
        <dbReference type="EMBL" id="KAF0721708.1"/>
    </source>
</evidence>
<dbReference type="AlphaFoldDB" id="A0A6G0W6G4"/>
<proteinExistence type="predicted"/>
<protein>
    <submittedName>
        <fullName evidence="2">Uncharacterized protein</fullName>
    </submittedName>
</protein>